<evidence type="ECO:0000256" key="2">
    <source>
        <dbReference type="ARBA" id="ARBA00022553"/>
    </source>
</evidence>
<dbReference type="SMART" id="SM00448">
    <property type="entry name" value="REC"/>
    <property type="match status" value="1"/>
</dbReference>
<dbReference type="Pfam" id="PF00486">
    <property type="entry name" value="Trans_reg_C"/>
    <property type="match status" value="1"/>
</dbReference>
<evidence type="ECO:0000256" key="6">
    <source>
        <dbReference type="ARBA" id="ARBA00023163"/>
    </source>
</evidence>
<organism evidence="12 13">
    <name type="scientific">Catenibacillus scindens</name>
    <dbReference type="NCBI Taxonomy" id="673271"/>
    <lineage>
        <taxon>Bacteria</taxon>
        <taxon>Bacillati</taxon>
        <taxon>Bacillota</taxon>
        <taxon>Clostridia</taxon>
        <taxon>Lachnospirales</taxon>
        <taxon>Lachnospiraceae</taxon>
        <taxon>Catenibacillus</taxon>
    </lineage>
</organism>
<dbReference type="SMART" id="SM00862">
    <property type="entry name" value="Trans_reg_C"/>
    <property type="match status" value="1"/>
</dbReference>
<accession>A0A7W8HBI0</accession>
<evidence type="ECO:0000256" key="1">
    <source>
        <dbReference type="ARBA" id="ARBA00018672"/>
    </source>
</evidence>
<gene>
    <name evidence="12" type="ORF">HNP82_002452</name>
</gene>
<name>A0A7W8HBI0_9FIRM</name>
<dbReference type="AlphaFoldDB" id="A0A7W8HBI0"/>
<dbReference type="CDD" id="cd17574">
    <property type="entry name" value="REC_OmpR"/>
    <property type="match status" value="1"/>
</dbReference>
<dbReference type="CDD" id="cd00383">
    <property type="entry name" value="trans_reg_C"/>
    <property type="match status" value="1"/>
</dbReference>
<keyword evidence="2 8" id="KW-0597">Phosphoprotein</keyword>
<dbReference type="InterPro" id="IPR039420">
    <property type="entry name" value="WalR-like"/>
</dbReference>
<evidence type="ECO:0000256" key="9">
    <source>
        <dbReference type="PROSITE-ProRule" id="PRU01091"/>
    </source>
</evidence>
<keyword evidence="4" id="KW-0805">Transcription regulation</keyword>
<dbReference type="RefSeq" id="WP_183775156.1">
    <property type="nucleotide sequence ID" value="NZ_JACHFW010000010.1"/>
</dbReference>
<sequence>MSRIIIVEDDEFLREEMEHTFKKLGYDIPSVRDFSKDLAPVILELAPDLVILDVNLPGTSGYDLCRWLKSRTAIPVLILTARDTLNDELHALGLGADDFLTKPCPTDRLTARVRRLLSTYASMNNLLRAGDLTLDLDTCRLSFKDQWMILPETEAKILAAIIPDFPEAVSYSRICEKVWGNMEYLDENILSVNIARLRKHLTAMGLKNVIQNVRGKGYRLEVSGYEEV</sequence>
<feature type="domain" description="Response regulatory" evidence="10">
    <location>
        <begin position="3"/>
        <end position="117"/>
    </location>
</feature>
<evidence type="ECO:0000259" key="11">
    <source>
        <dbReference type="PROSITE" id="PS51755"/>
    </source>
</evidence>
<feature type="domain" description="OmpR/PhoB-type" evidence="11">
    <location>
        <begin position="124"/>
        <end position="222"/>
    </location>
</feature>
<keyword evidence="3" id="KW-0902">Two-component regulatory system</keyword>
<evidence type="ECO:0000256" key="5">
    <source>
        <dbReference type="ARBA" id="ARBA00023125"/>
    </source>
</evidence>
<dbReference type="Pfam" id="PF00072">
    <property type="entry name" value="Response_reg"/>
    <property type="match status" value="1"/>
</dbReference>
<dbReference type="SUPFAM" id="SSF46894">
    <property type="entry name" value="C-terminal effector domain of the bipartite response regulators"/>
    <property type="match status" value="1"/>
</dbReference>
<dbReference type="PROSITE" id="PS50110">
    <property type="entry name" value="RESPONSE_REGULATORY"/>
    <property type="match status" value="1"/>
</dbReference>
<dbReference type="InterPro" id="IPR011006">
    <property type="entry name" value="CheY-like_superfamily"/>
</dbReference>
<dbReference type="PANTHER" id="PTHR48111:SF40">
    <property type="entry name" value="PHOSPHATE REGULON TRANSCRIPTIONAL REGULATORY PROTEIN PHOB"/>
    <property type="match status" value="1"/>
</dbReference>
<dbReference type="GO" id="GO:0032993">
    <property type="term" value="C:protein-DNA complex"/>
    <property type="evidence" value="ECO:0007669"/>
    <property type="project" value="TreeGrafter"/>
</dbReference>
<evidence type="ECO:0000256" key="4">
    <source>
        <dbReference type="ARBA" id="ARBA00023015"/>
    </source>
</evidence>
<dbReference type="PROSITE" id="PS51755">
    <property type="entry name" value="OMPR_PHOB"/>
    <property type="match status" value="1"/>
</dbReference>
<comment type="caution">
    <text evidence="12">The sequence shown here is derived from an EMBL/GenBank/DDBJ whole genome shotgun (WGS) entry which is preliminary data.</text>
</comment>
<keyword evidence="13" id="KW-1185">Reference proteome</keyword>
<protein>
    <recommendedName>
        <fullName evidence="1">Stage 0 sporulation protein A homolog</fullName>
    </recommendedName>
</protein>
<proteinExistence type="predicted"/>
<dbReference type="GO" id="GO:0000156">
    <property type="term" value="F:phosphorelay response regulator activity"/>
    <property type="evidence" value="ECO:0007669"/>
    <property type="project" value="TreeGrafter"/>
</dbReference>
<reference evidence="12 13" key="1">
    <citation type="submission" date="2020-08" db="EMBL/GenBank/DDBJ databases">
        <title>Genomic Encyclopedia of Type Strains, Phase IV (KMG-IV): sequencing the most valuable type-strain genomes for metagenomic binning, comparative biology and taxonomic classification.</title>
        <authorList>
            <person name="Goeker M."/>
        </authorList>
    </citation>
    <scope>NUCLEOTIDE SEQUENCE [LARGE SCALE GENOMIC DNA]</scope>
    <source>
        <strain evidence="12 13">DSM 106146</strain>
    </source>
</reference>
<dbReference type="EMBL" id="JACHFW010000010">
    <property type="protein sequence ID" value="MBB5265309.1"/>
    <property type="molecule type" value="Genomic_DNA"/>
</dbReference>
<feature type="DNA-binding region" description="OmpR/PhoB-type" evidence="9">
    <location>
        <begin position="124"/>
        <end position="222"/>
    </location>
</feature>
<evidence type="ECO:0000313" key="12">
    <source>
        <dbReference type="EMBL" id="MBB5265309.1"/>
    </source>
</evidence>
<dbReference type="Proteomes" id="UP000543642">
    <property type="component" value="Unassembled WGS sequence"/>
</dbReference>
<dbReference type="GO" id="GO:0000976">
    <property type="term" value="F:transcription cis-regulatory region binding"/>
    <property type="evidence" value="ECO:0007669"/>
    <property type="project" value="TreeGrafter"/>
</dbReference>
<dbReference type="Gene3D" id="3.40.50.2300">
    <property type="match status" value="1"/>
</dbReference>
<dbReference type="InterPro" id="IPR036388">
    <property type="entry name" value="WH-like_DNA-bd_sf"/>
</dbReference>
<dbReference type="GO" id="GO:0005829">
    <property type="term" value="C:cytosol"/>
    <property type="evidence" value="ECO:0007669"/>
    <property type="project" value="TreeGrafter"/>
</dbReference>
<comment type="function">
    <text evidence="7">May play the central regulatory role in sporulation. It may be an element of the effector pathway responsible for the activation of sporulation genes in response to nutritional stress. Spo0A may act in concert with spo0H (a sigma factor) to control the expression of some genes that are critical to the sporulation process.</text>
</comment>
<dbReference type="InterPro" id="IPR001867">
    <property type="entry name" value="OmpR/PhoB-type_DNA-bd"/>
</dbReference>
<dbReference type="InterPro" id="IPR016032">
    <property type="entry name" value="Sig_transdc_resp-reg_C-effctor"/>
</dbReference>
<keyword evidence="6" id="KW-0804">Transcription</keyword>
<keyword evidence="5 9" id="KW-0238">DNA-binding</keyword>
<feature type="modified residue" description="4-aspartylphosphate" evidence="8">
    <location>
        <position position="53"/>
    </location>
</feature>
<evidence type="ECO:0000256" key="3">
    <source>
        <dbReference type="ARBA" id="ARBA00023012"/>
    </source>
</evidence>
<dbReference type="SUPFAM" id="SSF52172">
    <property type="entry name" value="CheY-like"/>
    <property type="match status" value="1"/>
</dbReference>
<evidence type="ECO:0000256" key="8">
    <source>
        <dbReference type="PROSITE-ProRule" id="PRU00169"/>
    </source>
</evidence>
<evidence type="ECO:0000259" key="10">
    <source>
        <dbReference type="PROSITE" id="PS50110"/>
    </source>
</evidence>
<dbReference type="InterPro" id="IPR001789">
    <property type="entry name" value="Sig_transdc_resp-reg_receiver"/>
</dbReference>
<evidence type="ECO:0000313" key="13">
    <source>
        <dbReference type="Proteomes" id="UP000543642"/>
    </source>
</evidence>
<dbReference type="Gene3D" id="1.10.10.10">
    <property type="entry name" value="Winged helix-like DNA-binding domain superfamily/Winged helix DNA-binding domain"/>
    <property type="match status" value="1"/>
</dbReference>
<dbReference type="GO" id="GO:0006355">
    <property type="term" value="P:regulation of DNA-templated transcription"/>
    <property type="evidence" value="ECO:0007669"/>
    <property type="project" value="InterPro"/>
</dbReference>
<dbReference type="PANTHER" id="PTHR48111">
    <property type="entry name" value="REGULATOR OF RPOS"/>
    <property type="match status" value="1"/>
</dbReference>
<evidence type="ECO:0000256" key="7">
    <source>
        <dbReference type="ARBA" id="ARBA00024867"/>
    </source>
</evidence>